<reference evidence="1" key="1">
    <citation type="submission" date="2014-11" db="EMBL/GenBank/DDBJ databases">
        <authorList>
            <person name="Amaro Gonzalez C."/>
        </authorList>
    </citation>
    <scope>NUCLEOTIDE SEQUENCE</scope>
</reference>
<reference evidence="1" key="2">
    <citation type="journal article" date="2015" name="Fish Shellfish Immunol.">
        <title>Early steps in the European eel (Anguilla anguilla)-Vibrio vulnificus interaction in the gills: Role of the RtxA13 toxin.</title>
        <authorList>
            <person name="Callol A."/>
            <person name="Pajuelo D."/>
            <person name="Ebbesson L."/>
            <person name="Teles M."/>
            <person name="MacKenzie S."/>
            <person name="Amaro C."/>
        </authorList>
    </citation>
    <scope>NUCLEOTIDE SEQUENCE</scope>
</reference>
<proteinExistence type="predicted"/>
<evidence type="ECO:0000313" key="1">
    <source>
        <dbReference type="EMBL" id="JAH06465.1"/>
    </source>
</evidence>
<sequence>MTDIVRGTSERLKIRMGVWKKKTITLQKLYMRCVSSLQVLSDIYKLYHSLVEQGN</sequence>
<organism evidence="1">
    <name type="scientific">Anguilla anguilla</name>
    <name type="common">European freshwater eel</name>
    <name type="synonym">Muraena anguilla</name>
    <dbReference type="NCBI Taxonomy" id="7936"/>
    <lineage>
        <taxon>Eukaryota</taxon>
        <taxon>Metazoa</taxon>
        <taxon>Chordata</taxon>
        <taxon>Craniata</taxon>
        <taxon>Vertebrata</taxon>
        <taxon>Euteleostomi</taxon>
        <taxon>Actinopterygii</taxon>
        <taxon>Neopterygii</taxon>
        <taxon>Teleostei</taxon>
        <taxon>Anguilliformes</taxon>
        <taxon>Anguillidae</taxon>
        <taxon>Anguilla</taxon>
    </lineage>
</organism>
<dbReference type="AlphaFoldDB" id="A0A0E9PQW2"/>
<dbReference type="EMBL" id="GBXM01102112">
    <property type="protein sequence ID" value="JAH06465.1"/>
    <property type="molecule type" value="Transcribed_RNA"/>
</dbReference>
<protein>
    <submittedName>
        <fullName evidence="1">Uncharacterized protein</fullName>
    </submittedName>
</protein>
<name>A0A0E9PQW2_ANGAN</name>
<accession>A0A0E9PQW2</accession>